<name>A0A0F9CNP4_9ZZZZ</name>
<proteinExistence type="predicted"/>
<gene>
    <name evidence="1" type="ORF">LCGC14_2378990</name>
</gene>
<accession>A0A0F9CNP4</accession>
<dbReference type="EMBL" id="LAZR01035234">
    <property type="protein sequence ID" value="KKL28052.1"/>
    <property type="molecule type" value="Genomic_DNA"/>
</dbReference>
<organism evidence="1">
    <name type="scientific">marine sediment metagenome</name>
    <dbReference type="NCBI Taxonomy" id="412755"/>
    <lineage>
        <taxon>unclassified sequences</taxon>
        <taxon>metagenomes</taxon>
        <taxon>ecological metagenomes</taxon>
    </lineage>
</organism>
<sequence length="34" mass="3809">MADIDDAALLQTKAIYLPEDMKMKLEALGRLTKT</sequence>
<protein>
    <submittedName>
        <fullName evidence="1">Uncharacterized protein</fullName>
    </submittedName>
</protein>
<dbReference type="AlphaFoldDB" id="A0A0F9CNP4"/>
<reference evidence="1" key="1">
    <citation type="journal article" date="2015" name="Nature">
        <title>Complex archaea that bridge the gap between prokaryotes and eukaryotes.</title>
        <authorList>
            <person name="Spang A."/>
            <person name="Saw J.H."/>
            <person name="Jorgensen S.L."/>
            <person name="Zaremba-Niedzwiedzka K."/>
            <person name="Martijn J."/>
            <person name="Lind A.E."/>
            <person name="van Eijk R."/>
            <person name="Schleper C."/>
            <person name="Guy L."/>
            <person name="Ettema T.J."/>
        </authorList>
    </citation>
    <scope>NUCLEOTIDE SEQUENCE</scope>
</reference>
<comment type="caution">
    <text evidence="1">The sequence shown here is derived from an EMBL/GenBank/DDBJ whole genome shotgun (WGS) entry which is preliminary data.</text>
</comment>
<evidence type="ECO:0000313" key="1">
    <source>
        <dbReference type="EMBL" id="KKL28052.1"/>
    </source>
</evidence>